<reference evidence="2 3" key="1">
    <citation type="journal article" date="2021" name="MBio">
        <title>A New Model Trypanosomatid, Novymonas esmeraldas: Genomic Perception of Its 'Candidatus Pandoraea novymonadis' Endosymbiont.</title>
        <authorList>
            <person name="Zakharova A."/>
            <person name="Saura A."/>
            <person name="Butenko A."/>
            <person name="Podesvova L."/>
            <person name="Warmusova S."/>
            <person name="Kostygov A.Y."/>
            <person name="Nenarokova A."/>
            <person name="Lukes J."/>
            <person name="Opperdoes F.R."/>
            <person name="Yurchenko V."/>
        </authorList>
    </citation>
    <scope>NUCLEOTIDE SEQUENCE [LARGE SCALE GENOMIC DNA]</scope>
    <source>
        <strain evidence="2 3">E262AT.01</strain>
    </source>
</reference>
<organism evidence="2 3">
    <name type="scientific">Novymonas esmeraldas</name>
    <dbReference type="NCBI Taxonomy" id="1808958"/>
    <lineage>
        <taxon>Eukaryota</taxon>
        <taxon>Discoba</taxon>
        <taxon>Euglenozoa</taxon>
        <taxon>Kinetoplastea</taxon>
        <taxon>Metakinetoplastina</taxon>
        <taxon>Trypanosomatida</taxon>
        <taxon>Trypanosomatidae</taxon>
        <taxon>Novymonas</taxon>
    </lineage>
</organism>
<dbReference type="EMBL" id="JAECZO010000057">
    <property type="protein sequence ID" value="KAK7195612.1"/>
    <property type="molecule type" value="Genomic_DNA"/>
</dbReference>
<feature type="compositionally biased region" description="Gly residues" evidence="1">
    <location>
        <begin position="121"/>
        <end position="133"/>
    </location>
</feature>
<feature type="region of interest" description="Disordered" evidence="1">
    <location>
        <begin position="1"/>
        <end position="53"/>
    </location>
</feature>
<feature type="compositionally biased region" description="Pro residues" evidence="1">
    <location>
        <begin position="403"/>
        <end position="412"/>
    </location>
</feature>
<feature type="region of interest" description="Disordered" evidence="1">
    <location>
        <begin position="290"/>
        <end position="329"/>
    </location>
</feature>
<feature type="region of interest" description="Disordered" evidence="1">
    <location>
        <begin position="447"/>
        <end position="522"/>
    </location>
</feature>
<feature type="region of interest" description="Disordered" evidence="1">
    <location>
        <begin position="90"/>
        <end position="133"/>
    </location>
</feature>
<feature type="compositionally biased region" description="Polar residues" evidence="1">
    <location>
        <begin position="380"/>
        <end position="391"/>
    </location>
</feature>
<protein>
    <submittedName>
        <fullName evidence="2">Uncharacterized protein</fullName>
    </submittedName>
</protein>
<name>A0AAW0EQX7_9TRYP</name>
<feature type="region of interest" description="Disordered" evidence="1">
    <location>
        <begin position="568"/>
        <end position="607"/>
    </location>
</feature>
<evidence type="ECO:0000313" key="3">
    <source>
        <dbReference type="Proteomes" id="UP001430356"/>
    </source>
</evidence>
<accession>A0AAW0EQX7</accession>
<feature type="compositionally biased region" description="Gly residues" evidence="1">
    <location>
        <begin position="481"/>
        <end position="490"/>
    </location>
</feature>
<sequence length="644" mass="65151">MMHATDRYTSKSHAIASAGSGGGDDTQNTTAVASSDWSVRPSDDTTVESASVQTNNLSRLNPAAAPFSFTGVGAAAAAAAAAAGGDMGGTGAGGVASPHHPHHHHHPRMMPNPGIDNGVSGLTGGGGGGAGGVGNGGGRGIGGMLNGKPVGGTAGMDVNSPNSYSMIQAQGMMGMMPFMMSPGGGGAAGGGGGGGGGGGHGSAVPRPSSMMDFAQMHGGGGGPAMGVPGGVMGGAGRVSAANPNSFLPPPGEDTDQQELLRLQQTNYRVKMLPPPLTYEVHRKIWSRNEYGDEEEEEDAHGHGGGGGHGGHADAERESSAGGSVANEDPIDKAQRLEAYKQIMQRWYSHIHVLEGKSEVAKRLVRVRRACPSIEEISYSLTHPQLPGTATGSEAGGDDEPTPTSLPPPPPPAALASRRGPDGQPDMEEILVTWSARCWDWWQETVKRKPRRARKQGELPVGGSGATGMPTSASASALATMGDGGGVGGPGLPHTLSARNMDSAETAAPHPPPHMTGGGGGLYTHPTPYANLDGTGAVGRGMTMAPSYKSFTDLSEEGVDGAAAAAAAARPYAQSSPHHNTGSFAPGSHTSTQPPSQPHDTASGASMFTTNGARVAALRGASEDFLENDHLTLAFTTELLKSLEE</sequence>
<keyword evidence="3" id="KW-1185">Reference proteome</keyword>
<evidence type="ECO:0000256" key="1">
    <source>
        <dbReference type="SAM" id="MobiDB-lite"/>
    </source>
</evidence>
<evidence type="ECO:0000313" key="2">
    <source>
        <dbReference type="EMBL" id="KAK7195612.1"/>
    </source>
</evidence>
<feature type="compositionally biased region" description="Polar residues" evidence="1">
    <location>
        <begin position="26"/>
        <end position="37"/>
    </location>
</feature>
<feature type="region of interest" description="Disordered" evidence="1">
    <location>
        <begin position="235"/>
        <end position="255"/>
    </location>
</feature>
<proteinExistence type="predicted"/>
<dbReference type="AlphaFoldDB" id="A0AAW0EQX7"/>
<dbReference type="Proteomes" id="UP001430356">
    <property type="component" value="Unassembled WGS sequence"/>
</dbReference>
<feature type="region of interest" description="Disordered" evidence="1">
    <location>
        <begin position="187"/>
        <end position="208"/>
    </location>
</feature>
<comment type="caution">
    <text evidence="2">The sequence shown here is derived from an EMBL/GenBank/DDBJ whole genome shotgun (WGS) entry which is preliminary data.</text>
</comment>
<feature type="compositionally biased region" description="Polar residues" evidence="1">
    <location>
        <begin position="572"/>
        <end position="607"/>
    </location>
</feature>
<feature type="region of interest" description="Disordered" evidence="1">
    <location>
        <begin position="380"/>
        <end position="425"/>
    </location>
</feature>
<feature type="compositionally biased region" description="Gly residues" evidence="1">
    <location>
        <begin position="187"/>
        <end position="201"/>
    </location>
</feature>
<gene>
    <name evidence="2" type="ORF">NESM_000490100</name>
</gene>
<feature type="compositionally biased region" description="Basic residues" evidence="1">
    <location>
        <begin position="99"/>
        <end position="108"/>
    </location>
</feature>